<feature type="domain" description="PAZ" evidence="1">
    <location>
        <begin position="51"/>
        <end position="156"/>
    </location>
</feature>
<evidence type="ECO:0000313" key="4">
    <source>
        <dbReference type="Proteomes" id="UP000775547"/>
    </source>
</evidence>
<dbReference type="Gene3D" id="3.40.50.2300">
    <property type="match status" value="1"/>
</dbReference>
<dbReference type="GO" id="GO:0003723">
    <property type="term" value="F:RNA binding"/>
    <property type="evidence" value="ECO:0007669"/>
    <property type="project" value="InterPro"/>
</dbReference>
<dbReference type="Pfam" id="PF16487">
    <property type="entry name" value="ArgoMid"/>
    <property type="match status" value="1"/>
</dbReference>
<dbReference type="InterPro" id="IPR032473">
    <property type="entry name" value="Argonaute_Mid_dom"/>
</dbReference>
<comment type="caution">
    <text evidence="3">The sequence shown here is derived from an EMBL/GenBank/DDBJ whole genome shotgun (WGS) entry which is preliminary data.</text>
</comment>
<evidence type="ECO:0000259" key="2">
    <source>
        <dbReference type="Pfam" id="PF16487"/>
    </source>
</evidence>
<dbReference type="PANTHER" id="PTHR22891">
    <property type="entry name" value="EUKARYOTIC TRANSLATION INITIATION FACTOR 2C"/>
    <property type="match status" value="1"/>
</dbReference>
<dbReference type="EMBL" id="JABCKV010000030">
    <property type="protein sequence ID" value="KAG5645908.1"/>
    <property type="molecule type" value="Genomic_DNA"/>
</dbReference>
<dbReference type="InterPro" id="IPR036085">
    <property type="entry name" value="PAZ_dom_sf"/>
</dbReference>
<keyword evidence="4" id="KW-1185">Reference proteome</keyword>
<dbReference type="Proteomes" id="UP000775547">
    <property type="component" value="Unassembled WGS sequence"/>
</dbReference>
<dbReference type="AlphaFoldDB" id="A0A9P7G9D1"/>
<dbReference type="OrthoDB" id="10252740at2759"/>
<gene>
    <name evidence="3" type="ORF">DXG03_005055</name>
</gene>
<dbReference type="Pfam" id="PF02170">
    <property type="entry name" value="PAZ"/>
    <property type="match status" value="1"/>
</dbReference>
<dbReference type="Gene3D" id="2.170.260.10">
    <property type="entry name" value="paz domain"/>
    <property type="match status" value="1"/>
</dbReference>
<accession>A0A9P7G9D1</accession>
<evidence type="ECO:0000259" key="1">
    <source>
        <dbReference type="Pfam" id="PF02170"/>
    </source>
</evidence>
<dbReference type="SUPFAM" id="SSF101690">
    <property type="entry name" value="PAZ domain"/>
    <property type="match status" value="1"/>
</dbReference>
<reference evidence="3" key="2">
    <citation type="submission" date="2021-10" db="EMBL/GenBank/DDBJ databases">
        <title>Phylogenomics reveals ancestral predisposition of the termite-cultivated fungus Termitomyces towards a domesticated lifestyle.</title>
        <authorList>
            <person name="Auxier B."/>
            <person name="Grum-Grzhimaylo A."/>
            <person name="Cardenas M.E."/>
            <person name="Lodge J.D."/>
            <person name="Laessoe T."/>
            <person name="Pedersen O."/>
            <person name="Smith M.E."/>
            <person name="Kuyper T.W."/>
            <person name="Franco-Molano E.A."/>
            <person name="Baroni T.J."/>
            <person name="Aanen D.K."/>
        </authorList>
    </citation>
    <scope>NUCLEOTIDE SEQUENCE</scope>
    <source>
        <strain evidence="3">AP01</strain>
        <tissue evidence="3">Mycelium</tissue>
    </source>
</reference>
<organism evidence="3 4">
    <name type="scientific">Asterophora parasitica</name>
    <dbReference type="NCBI Taxonomy" id="117018"/>
    <lineage>
        <taxon>Eukaryota</taxon>
        <taxon>Fungi</taxon>
        <taxon>Dikarya</taxon>
        <taxon>Basidiomycota</taxon>
        <taxon>Agaricomycotina</taxon>
        <taxon>Agaricomycetes</taxon>
        <taxon>Agaricomycetidae</taxon>
        <taxon>Agaricales</taxon>
        <taxon>Tricholomatineae</taxon>
        <taxon>Lyophyllaceae</taxon>
        <taxon>Asterophora</taxon>
    </lineage>
</organism>
<dbReference type="CDD" id="cd02846">
    <property type="entry name" value="PAZ_argonaute_like"/>
    <property type="match status" value="1"/>
</dbReference>
<proteinExistence type="predicted"/>
<evidence type="ECO:0000313" key="3">
    <source>
        <dbReference type="EMBL" id="KAG5645908.1"/>
    </source>
</evidence>
<dbReference type="InterPro" id="IPR003100">
    <property type="entry name" value="PAZ_dom"/>
</dbReference>
<reference evidence="3" key="1">
    <citation type="submission" date="2020-07" db="EMBL/GenBank/DDBJ databases">
        <authorList>
            <person name="Nieuwenhuis M."/>
            <person name="Van De Peppel L.J.J."/>
        </authorList>
    </citation>
    <scope>NUCLEOTIDE SEQUENCE</scope>
    <source>
        <strain evidence="3">AP01</strain>
        <tissue evidence="3">Mycelium</tissue>
    </source>
</reference>
<protein>
    <submittedName>
        <fullName evidence="3">Uncharacterized protein</fullName>
    </submittedName>
</protein>
<feature type="domain" description="Protein argonaute Mid" evidence="2">
    <location>
        <begin position="233"/>
        <end position="287"/>
    </location>
</feature>
<name>A0A9P7G9D1_9AGAR</name>
<sequence>MNRLIQGRESDAHTLVATNLLQLLIRQDSNRYKSGNLVDVCLDFLGSKNVRELSMDEKNNQFRALEKHLDKLLINTVTTGKRTKTIRGLVPYAGRFKFSKGDKDTTVQDYFKDAHNRVLQFPTIIGVRLNSKAAPPNIVPLEICTVLPGQLYRKRIPDHLTKAMVDFATSRPDDRLKQIVSGNAGMESPVLGYANSEALVEAGMIIDTKPLTIKGKILDTPSLWYGSPRPVKPRDGAWNLRGQTLNDARPLACWAVINFCPGTYRAQQCEGAMQALVNVCGTLGMRTSRPVAVITGMGNAVENALNEVLQRAIQENFKKDDLMVIAILPAKAPVLRLRIKHWGDIVKGLSLDPSRPIKIHLKALAL</sequence>